<evidence type="ECO:0000313" key="1">
    <source>
        <dbReference type="EMBL" id="KKL82173.1"/>
    </source>
</evidence>
<organism evidence="1">
    <name type="scientific">marine sediment metagenome</name>
    <dbReference type="NCBI Taxonomy" id="412755"/>
    <lineage>
        <taxon>unclassified sequences</taxon>
        <taxon>metagenomes</taxon>
        <taxon>ecological metagenomes</taxon>
    </lineage>
</organism>
<gene>
    <name evidence="1" type="ORF">LCGC14_1987390</name>
</gene>
<protein>
    <submittedName>
        <fullName evidence="1">Uncharacterized protein</fullName>
    </submittedName>
</protein>
<comment type="caution">
    <text evidence="1">The sequence shown here is derived from an EMBL/GenBank/DDBJ whole genome shotgun (WGS) entry which is preliminary data.</text>
</comment>
<reference evidence="1" key="1">
    <citation type="journal article" date="2015" name="Nature">
        <title>Complex archaea that bridge the gap between prokaryotes and eukaryotes.</title>
        <authorList>
            <person name="Spang A."/>
            <person name="Saw J.H."/>
            <person name="Jorgensen S.L."/>
            <person name="Zaremba-Niedzwiedzka K."/>
            <person name="Martijn J."/>
            <person name="Lind A.E."/>
            <person name="van Eijk R."/>
            <person name="Schleper C."/>
            <person name="Guy L."/>
            <person name="Ettema T.J."/>
        </authorList>
    </citation>
    <scope>NUCLEOTIDE SEQUENCE</scope>
</reference>
<accession>A0A0F9F799</accession>
<sequence>MKILQAIKVKGAAFRFITDQLKLNNPLVFVFGNRYALEENGLFEEVRKLFPNGHV</sequence>
<feature type="non-terminal residue" evidence="1">
    <location>
        <position position="55"/>
    </location>
</feature>
<proteinExistence type="predicted"/>
<name>A0A0F9F799_9ZZZZ</name>
<dbReference type="AlphaFoldDB" id="A0A0F9F799"/>
<dbReference type="EMBL" id="LAZR01022347">
    <property type="protein sequence ID" value="KKL82173.1"/>
    <property type="molecule type" value="Genomic_DNA"/>
</dbReference>